<proteinExistence type="predicted"/>
<organism evidence="2 3">
    <name type="scientific">Azotobacter bryophylli</name>
    <dbReference type="NCBI Taxonomy" id="1986537"/>
    <lineage>
        <taxon>Bacteria</taxon>
        <taxon>Pseudomonadati</taxon>
        <taxon>Pseudomonadota</taxon>
        <taxon>Gammaproteobacteria</taxon>
        <taxon>Pseudomonadales</taxon>
        <taxon>Pseudomonadaceae</taxon>
        <taxon>Azotobacter</taxon>
    </lineage>
</organism>
<evidence type="ECO:0000313" key="2">
    <source>
        <dbReference type="EMBL" id="MFC2972308.1"/>
    </source>
</evidence>
<dbReference type="EMBL" id="JBHRSJ010000016">
    <property type="protein sequence ID" value="MFC2972308.1"/>
    <property type="molecule type" value="Genomic_DNA"/>
</dbReference>
<reference evidence="3" key="1">
    <citation type="journal article" date="2019" name="Int. J. Syst. Evol. Microbiol.">
        <title>The Global Catalogue of Microorganisms (GCM) 10K type strain sequencing project: providing services to taxonomists for standard genome sequencing and annotation.</title>
        <authorList>
            <consortium name="The Broad Institute Genomics Platform"/>
            <consortium name="The Broad Institute Genome Sequencing Center for Infectious Disease"/>
            <person name="Wu L."/>
            <person name="Ma J."/>
        </authorList>
    </citation>
    <scope>NUCLEOTIDE SEQUENCE [LARGE SCALE GENOMIC DNA]</scope>
    <source>
        <strain evidence="3">KCTC 62195</strain>
    </source>
</reference>
<accession>A0ABV7AS03</accession>
<protein>
    <submittedName>
        <fullName evidence="2">Uncharacterized protein</fullName>
    </submittedName>
</protein>
<comment type="caution">
    <text evidence="2">The sequence shown here is derived from an EMBL/GenBank/DDBJ whole genome shotgun (WGS) entry which is preliminary data.</text>
</comment>
<dbReference type="RefSeq" id="WP_377813950.1">
    <property type="nucleotide sequence ID" value="NZ_JBHRSJ010000016.1"/>
</dbReference>
<keyword evidence="3" id="KW-1185">Reference proteome</keyword>
<gene>
    <name evidence="2" type="ORF">ACFOJE_08820</name>
</gene>
<name>A0ABV7AS03_9GAMM</name>
<evidence type="ECO:0000313" key="3">
    <source>
        <dbReference type="Proteomes" id="UP001595457"/>
    </source>
</evidence>
<sequence length="58" mass="6636">MTTLMTRKDSDFPRRRNRRLGEPLSVHPLTAALACQDRRQLIEKDRPVADPFSESLAA</sequence>
<dbReference type="Proteomes" id="UP001595457">
    <property type="component" value="Unassembled WGS sequence"/>
</dbReference>
<feature type="compositionally biased region" description="Basic and acidic residues" evidence="1">
    <location>
        <begin position="1"/>
        <end position="14"/>
    </location>
</feature>
<dbReference type="PROSITE" id="PS51257">
    <property type="entry name" value="PROKAR_LIPOPROTEIN"/>
    <property type="match status" value="1"/>
</dbReference>
<feature type="region of interest" description="Disordered" evidence="1">
    <location>
        <begin position="1"/>
        <end position="23"/>
    </location>
</feature>
<evidence type="ECO:0000256" key="1">
    <source>
        <dbReference type="SAM" id="MobiDB-lite"/>
    </source>
</evidence>